<dbReference type="GO" id="GO:0006208">
    <property type="term" value="P:pyrimidine nucleobase catabolic process"/>
    <property type="evidence" value="ECO:0007669"/>
    <property type="project" value="TreeGrafter"/>
</dbReference>
<dbReference type="PANTHER" id="PTHR30466:SF1">
    <property type="entry name" value="FMN REDUCTASE (NADH) RUTF"/>
    <property type="match status" value="1"/>
</dbReference>
<dbReference type="EMBL" id="ADVR01000043">
    <property type="protein sequence ID" value="EFO80679.1"/>
    <property type="molecule type" value="Genomic_DNA"/>
</dbReference>
<dbReference type="AlphaFoldDB" id="E1IDQ1"/>
<proteinExistence type="predicted"/>
<dbReference type="InterPro" id="IPR050268">
    <property type="entry name" value="NADH-dep_flavin_reductase"/>
</dbReference>
<protein>
    <submittedName>
        <fullName evidence="3">Flavin reductase domain protein FMN-binding</fullName>
    </submittedName>
</protein>
<dbReference type="Proteomes" id="UP000054010">
    <property type="component" value="Unassembled WGS sequence"/>
</dbReference>
<evidence type="ECO:0000313" key="3">
    <source>
        <dbReference type="EMBL" id="EFO80679.1"/>
    </source>
</evidence>
<comment type="caution">
    <text evidence="3">The sequence shown here is derived from an EMBL/GenBank/DDBJ whole genome shotgun (WGS) entry which is preliminary data.</text>
</comment>
<keyword evidence="1" id="KW-0560">Oxidoreductase</keyword>
<dbReference type="GO" id="GO:0010181">
    <property type="term" value="F:FMN binding"/>
    <property type="evidence" value="ECO:0007669"/>
    <property type="project" value="InterPro"/>
</dbReference>
<dbReference type="InterPro" id="IPR012349">
    <property type="entry name" value="Split_barrel_FMN-bd"/>
</dbReference>
<sequence length="160" mass="17234">MQLDGRTFRDTIGLFATGITIISAEHAGEIRGMTANSVTSVSLDPLLLLVCIDRRAHMLATITAAGRFGVSILRGDQEPISRHFAGRPDPDLHPAFTPLASTQRLSECMAAISCVTQQVLDGGDHVIVLAQVEAIWRADDPGAPLLYFAGKYRHLQALDA</sequence>
<evidence type="ECO:0000256" key="1">
    <source>
        <dbReference type="ARBA" id="ARBA00023002"/>
    </source>
</evidence>
<dbReference type="OrthoDB" id="9792858at2"/>
<dbReference type="Gene3D" id="2.30.110.10">
    <property type="entry name" value="Electron Transport, Fmn-binding Protein, Chain A"/>
    <property type="match status" value="1"/>
</dbReference>
<reference evidence="3 4" key="1">
    <citation type="journal article" date="2011" name="J. Bacteriol.">
        <title>Draft genome sequence of the anoxygenic filamentous phototrophic bacterium Oscillochloris trichoides subsp. DG-6.</title>
        <authorList>
            <person name="Kuznetsov B.B."/>
            <person name="Ivanovsky R.N."/>
            <person name="Keppen O.I."/>
            <person name="Sukhacheva M.V."/>
            <person name="Bumazhkin B.K."/>
            <person name="Patutina E.O."/>
            <person name="Beletsky A.V."/>
            <person name="Mardanov A.V."/>
            <person name="Baslerov R.V."/>
            <person name="Panteleeva A.N."/>
            <person name="Kolganova T.V."/>
            <person name="Ravin N.V."/>
            <person name="Skryabin K.G."/>
        </authorList>
    </citation>
    <scope>NUCLEOTIDE SEQUENCE [LARGE SCALE GENOMIC DNA]</scope>
    <source>
        <strain evidence="3 4">DG-6</strain>
    </source>
</reference>
<dbReference type="SUPFAM" id="SSF50475">
    <property type="entry name" value="FMN-binding split barrel"/>
    <property type="match status" value="1"/>
</dbReference>
<gene>
    <name evidence="3" type="ORF">OSCT_1452</name>
</gene>
<feature type="domain" description="Flavin reductase like" evidence="2">
    <location>
        <begin position="12"/>
        <end position="154"/>
    </location>
</feature>
<dbReference type="HOGENOM" id="CLU_059021_1_4_0"/>
<organism evidence="3 4">
    <name type="scientific">Oscillochloris trichoides DG-6</name>
    <dbReference type="NCBI Taxonomy" id="765420"/>
    <lineage>
        <taxon>Bacteria</taxon>
        <taxon>Bacillati</taxon>
        <taxon>Chloroflexota</taxon>
        <taxon>Chloroflexia</taxon>
        <taxon>Chloroflexales</taxon>
        <taxon>Chloroflexineae</taxon>
        <taxon>Oscillochloridaceae</taxon>
        <taxon>Oscillochloris</taxon>
    </lineage>
</organism>
<dbReference type="STRING" id="765420.OSCT_1452"/>
<dbReference type="GO" id="GO:0042602">
    <property type="term" value="F:riboflavin reductase (NADPH) activity"/>
    <property type="evidence" value="ECO:0007669"/>
    <property type="project" value="TreeGrafter"/>
</dbReference>
<accession>E1IDQ1</accession>
<evidence type="ECO:0000259" key="2">
    <source>
        <dbReference type="SMART" id="SM00903"/>
    </source>
</evidence>
<dbReference type="PANTHER" id="PTHR30466">
    <property type="entry name" value="FLAVIN REDUCTASE"/>
    <property type="match status" value="1"/>
</dbReference>
<name>E1IDQ1_9CHLR</name>
<dbReference type="eggNOG" id="COG1853">
    <property type="taxonomic scope" value="Bacteria"/>
</dbReference>
<keyword evidence="4" id="KW-1185">Reference proteome</keyword>
<dbReference type="Pfam" id="PF01613">
    <property type="entry name" value="Flavin_Reduct"/>
    <property type="match status" value="1"/>
</dbReference>
<dbReference type="InterPro" id="IPR002563">
    <property type="entry name" value="Flavin_Rdtase-like_dom"/>
</dbReference>
<dbReference type="SMART" id="SM00903">
    <property type="entry name" value="Flavin_Reduct"/>
    <property type="match status" value="1"/>
</dbReference>
<evidence type="ECO:0000313" key="4">
    <source>
        <dbReference type="Proteomes" id="UP000054010"/>
    </source>
</evidence>